<accession>A0ABQ6K6T3</accession>
<feature type="compositionally biased region" description="Acidic residues" evidence="1">
    <location>
        <begin position="51"/>
        <end position="68"/>
    </location>
</feature>
<dbReference type="RefSeq" id="WP_284254094.1">
    <property type="nucleotide sequence ID" value="NZ_BAAAQO010000002.1"/>
</dbReference>
<reference evidence="3" key="1">
    <citation type="journal article" date="2019" name="Int. J. Syst. Evol. Microbiol.">
        <title>The Global Catalogue of Microorganisms (GCM) 10K type strain sequencing project: providing services to taxonomists for standard genome sequencing and annotation.</title>
        <authorList>
            <consortium name="The Broad Institute Genomics Platform"/>
            <consortium name="The Broad Institute Genome Sequencing Center for Infectious Disease"/>
            <person name="Wu L."/>
            <person name="Ma J."/>
        </authorList>
    </citation>
    <scope>NUCLEOTIDE SEQUENCE [LARGE SCALE GENOMIC DNA]</scope>
    <source>
        <strain evidence="3">NBRC 108894</strain>
    </source>
</reference>
<keyword evidence="3" id="KW-1185">Reference proteome</keyword>
<comment type="caution">
    <text evidence="2">The sequence shown here is derived from an EMBL/GenBank/DDBJ whole genome shotgun (WGS) entry which is preliminary data.</text>
</comment>
<dbReference type="InterPro" id="IPR021426">
    <property type="entry name" value="DUF3073"/>
</dbReference>
<sequence length="68" mass="7781">MGRGRQKAKHTKVARDLKYFSPDTNYGALERELGGNPRLEEDLDKWPEYSAYDDADEDSVDEDETKSA</sequence>
<feature type="compositionally biased region" description="Basic and acidic residues" evidence="1">
    <location>
        <begin position="29"/>
        <end position="47"/>
    </location>
</feature>
<protein>
    <recommendedName>
        <fullName evidence="4">DUF3073 domain-containing protein</fullName>
    </recommendedName>
</protein>
<organism evidence="2 3">
    <name type="scientific">Pseudolysinimonas kribbensis</name>
    <dbReference type="NCBI Taxonomy" id="433641"/>
    <lineage>
        <taxon>Bacteria</taxon>
        <taxon>Bacillati</taxon>
        <taxon>Actinomycetota</taxon>
        <taxon>Actinomycetes</taxon>
        <taxon>Micrococcales</taxon>
        <taxon>Microbacteriaceae</taxon>
        <taxon>Pseudolysinimonas</taxon>
    </lineage>
</organism>
<dbReference type="Pfam" id="PF11273">
    <property type="entry name" value="DUF3073"/>
    <property type="match status" value="1"/>
</dbReference>
<dbReference type="Proteomes" id="UP001157034">
    <property type="component" value="Unassembled WGS sequence"/>
</dbReference>
<evidence type="ECO:0000313" key="3">
    <source>
        <dbReference type="Proteomes" id="UP001157034"/>
    </source>
</evidence>
<dbReference type="EMBL" id="BSVB01000001">
    <property type="protein sequence ID" value="GMA95315.1"/>
    <property type="molecule type" value="Genomic_DNA"/>
</dbReference>
<gene>
    <name evidence="2" type="ORF">GCM10025881_21390</name>
</gene>
<evidence type="ECO:0008006" key="4">
    <source>
        <dbReference type="Google" id="ProtNLM"/>
    </source>
</evidence>
<name>A0ABQ6K6T3_9MICO</name>
<proteinExistence type="predicted"/>
<evidence type="ECO:0000313" key="2">
    <source>
        <dbReference type="EMBL" id="GMA95315.1"/>
    </source>
</evidence>
<feature type="region of interest" description="Disordered" evidence="1">
    <location>
        <begin position="24"/>
        <end position="68"/>
    </location>
</feature>
<evidence type="ECO:0000256" key="1">
    <source>
        <dbReference type="SAM" id="MobiDB-lite"/>
    </source>
</evidence>